<dbReference type="InterPro" id="IPR007842">
    <property type="entry name" value="HEPN_dom"/>
</dbReference>
<dbReference type="Proteomes" id="UP000273898">
    <property type="component" value="Unassembled WGS sequence"/>
</dbReference>
<evidence type="ECO:0000259" key="1">
    <source>
        <dbReference type="PROSITE" id="PS50910"/>
    </source>
</evidence>
<evidence type="ECO:0000313" key="5">
    <source>
        <dbReference type="Proteomes" id="UP000297429"/>
    </source>
</evidence>
<protein>
    <submittedName>
        <fullName evidence="2">HEPN domain-containing protein</fullName>
    </submittedName>
</protein>
<dbReference type="PROSITE" id="PS50910">
    <property type="entry name" value="HEPN"/>
    <property type="match status" value="1"/>
</dbReference>
<organism evidence="2 4">
    <name type="scientific">Pedobacter alluvionis</name>
    <dbReference type="NCBI Taxonomy" id="475253"/>
    <lineage>
        <taxon>Bacteria</taxon>
        <taxon>Pseudomonadati</taxon>
        <taxon>Bacteroidota</taxon>
        <taxon>Sphingobacteriia</taxon>
        <taxon>Sphingobacteriales</taxon>
        <taxon>Sphingobacteriaceae</taxon>
        <taxon>Pedobacter</taxon>
    </lineage>
</organism>
<gene>
    <name evidence="2" type="ORF">BCL90_2460</name>
    <name evidence="3" type="ORF">E3V97_05000</name>
</gene>
<dbReference type="SUPFAM" id="SSF81593">
    <property type="entry name" value="Nucleotidyltransferase substrate binding subunit/domain"/>
    <property type="match status" value="1"/>
</dbReference>
<dbReference type="SMART" id="SM00748">
    <property type="entry name" value="HEPN"/>
    <property type="match status" value="1"/>
</dbReference>
<reference evidence="2 4" key="1">
    <citation type="submission" date="2018-10" db="EMBL/GenBank/DDBJ databases">
        <title>Genomic Encyclopedia of Archaeal and Bacterial Type Strains, Phase II (KMG-II): from individual species to whole genera.</title>
        <authorList>
            <person name="Goeker M."/>
        </authorList>
    </citation>
    <scope>NUCLEOTIDE SEQUENCE [LARGE SCALE GENOMIC DNA]</scope>
    <source>
        <strain evidence="2 4">DSM 19624</strain>
    </source>
</reference>
<reference evidence="3 5" key="2">
    <citation type="submission" date="2019-03" db="EMBL/GenBank/DDBJ databases">
        <authorList>
            <person name="He R.-H."/>
        </authorList>
    </citation>
    <scope>NUCLEOTIDE SEQUENCE [LARGE SCALE GENOMIC DNA]</scope>
    <source>
        <strain evidence="3 5">DSM 19624</strain>
    </source>
</reference>
<comment type="caution">
    <text evidence="2">The sequence shown here is derived from an EMBL/GenBank/DDBJ whole genome shotgun (WGS) entry which is preliminary data.</text>
</comment>
<dbReference type="RefSeq" id="WP_121284133.1">
    <property type="nucleotide sequence ID" value="NZ_RCCK01000011.1"/>
</dbReference>
<feature type="domain" description="HEPN" evidence="1">
    <location>
        <begin position="164"/>
        <end position="285"/>
    </location>
</feature>
<dbReference type="AlphaFoldDB" id="A0A497Y4C3"/>
<dbReference type="EMBL" id="RCCK01000011">
    <property type="protein sequence ID" value="RLJ77374.1"/>
    <property type="molecule type" value="Genomic_DNA"/>
</dbReference>
<keyword evidence="5" id="KW-1185">Reference proteome</keyword>
<name>A0A497Y4C3_9SPHI</name>
<dbReference type="OrthoDB" id="634374at2"/>
<dbReference type="EMBL" id="SOPX01000001">
    <property type="protein sequence ID" value="TFB33406.1"/>
    <property type="molecule type" value="Genomic_DNA"/>
</dbReference>
<sequence>MKKQKLKNLPIAPKPTEAENQLKEITAIITDQYSFEKIISIGSEINKTQRESCFADLNEPSVSSNLLNSYFLLLIPCQTEKCNDVVIQQRLEEQLKPIASVTILIHRMDEFNTALQNGSTFFKSVYKRGIVLHDKNEEPFVSPGEGASIRNRITKREQLWQKWHQLATEFLTGANFFIGEEINELSVFMLHQALQHCYSAMIRVLTGYRTNSNSLRRLIKLIDLALPDSSFVVPNKSTPEDLRLMSIILKGYGDARYSDGFTVTKQDVSIIYGKVSVIIDNANKVCLQRITDLKDGKIKYSV</sequence>
<accession>A0A497Y4C3</accession>
<evidence type="ECO:0000313" key="2">
    <source>
        <dbReference type="EMBL" id="RLJ77374.1"/>
    </source>
</evidence>
<dbReference type="Proteomes" id="UP000297429">
    <property type="component" value="Unassembled WGS sequence"/>
</dbReference>
<evidence type="ECO:0000313" key="4">
    <source>
        <dbReference type="Proteomes" id="UP000273898"/>
    </source>
</evidence>
<evidence type="ECO:0000313" key="3">
    <source>
        <dbReference type="EMBL" id="TFB33406.1"/>
    </source>
</evidence>
<proteinExistence type="predicted"/>
<dbReference type="Gene3D" id="1.20.120.330">
    <property type="entry name" value="Nucleotidyltransferases domain 2"/>
    <property type="match status" value="1"/>
</dbReference>
<dbReference type="Pfam" id="PF05168">
    <property type="entry name" value="HEPN"/>
    <property type="match status" value="1"/>
</dbReference>